<keyword evidence="5" id="KW-1185">Reference proteome</keyword>
<organism evidence="4 5">
    <name type="scientific">Acorus calamus</name>
    <name type="common">Sweet flag</name>
    <dbReference type="NCBI Taxonomy" id="4465"/>
    <lineage>
        <taxon>Eukaryota</taxon>
        <taxon>Viridiplantae</taxon>
        <taxon>Streptophyta</taxon>
        <taxon>Embryophyta</taxon>
        <taxon>Tracheophyta</taxon>
        <taxon>Spermatophyta</taxon>
        <taxon>Magnoliopsida</taxon>
        <taxon>Liliopsida</taxon>
        <taxon>Acoraceae</taxon>
        <taxon>Acorus</taxon>
    </lineage>
</organism>
<reference evidence="4" key="2">
    <citation type="submission" date="2023-06" db="EMBL/GenBank/DDBJ databases">
        <authorList>
            <person name="Ma L."/>
            <person name="Liu K.-W."/>
            <person name="Li Z."/>
            <person name="Hsiao Y.-Y."/>
            <person name="Qi Y."/>
            <person name="Fu T."/>
            <person name="Tang G."/>
            <person name="Zhang D."/>
            <person name="Sun W.-H."/>
            <person name="Liu D.-K."/>
            <person name="Li Y."/>
            <person name="Chen G.-Z."/>
            <person name="Liu X.-D."/>
            <person name="Liao X.-Y."/>
            <person name="Jiang Y.-T."/>
            <person name="Yu X."/>
            <person name="Hao Y."/>
            <person name="Huang J."/>
            <person name="Zhao X.-W."/>
            <person name="Ke S."/>
            <person name="Chen Y.-Y."/>
            <person name="Wu W.-L."/>
            <person name="Hsu J.-L."/>
            <person name="Lin Y.-F."/>
            <person name="Huang M.-D."/>
            <person name="Li C.-Y."/>
            <person name="Huang L."/>
            <person name="Wang Z.-W."/>
            <person name="Zhao X."/>
            <person name="Zhong W.-Y."/>
            <person name="Peng D.-H."/>
            <person name="Ahmad S."/>
            <person name="Lan S."/>
            <person name="Zhang J.-S."/>
            <person name="Tsai W.-C."/>
            <person name="Van De Peer Y."/>
            <person name="Liu Z.-J."/>
        </authorList>
    </citation>
    <scope>NUCLEOTIDE SEQUENCE</scope>
    <source>
        <strain evidence="4">CP</strain>
        <tissue evidence="4">Leaves</tissue>
    </source>
</reference>
<dbReference type="InterPro" id="IPR033347">
    <property type="entry name" value="Di19"/>
</dbReference>
<feature type="domain" description="Di19 C-terminal" evidence="3">
    <location>
        <begin position="122"/>
        <end position="220"/>
    </location>
</feature>
<evidence type="ECO:0000313" key="5">
    <source>
        <dbReference type="Proteomes" id="UP001180020"/>
    </source>
</evidence>
<gene>
    <name evidence="4" type="ORF">QJS10_CPB17g01181</name>
</gene>
<dbReference type="Proteomes" id="UP001180020">
    <property type="component" value="Unassembled WGS sequence"/>
</dbReference>
<evidence type="ECO:0000259" key="3">
    <source>
        <dbReference type="Pfam" id="PF14571"/>
    </source>
</evidence>
<dbReference type="Pfam" id="PF05605">
    <property type="entry name" value="zf-Di19"/>
    <property type="match status" value="1"/>
</dbReference>
<dbReference type="PANTHER" id="PTHR31875:SF26">
    <property type="entry name" value="PROTEIN DEHYDRATION-INDUCED 19-RELATED"/>
    <property type="match status" value="1"/>
</dbReference>
<feature type="domain" description="Di19 zinc-binding" evidence="2">
    <location>
        <begin position="48"/>
        <end position="100"/>
    </location>
</feature>
<proteinExistence type="inferred from homology"/>
<evidence type="ECO:0000313" key="4">
    <source>
        <dbReference type="EMBL" id="KAK1291149.1"/>
    </source>
</evidence>
<dbReference type="EMBL" id="JAUJYO010000017">
    <property type="protein sequence ID" value="KAK1291149.1"/>
    <property type="molecule type" value="Genomic_DNA"/>
</dbReference>
<dbReference type="Pfam" id="PF14571">
    <property type="entry name" value="Di19_C"/>
    <property type="match status" value="1"/>
</dbReference>
<dbReference type="InterPro" id="IPR027935">
    <property type="entry name" value="Di19_C"/>
</dbReference>
<name>A0AAV9CRV3_ACOCL</name>
<comment type="similarity">
    <text evidence="1">Belongs to the Di19 family.</text>
</comment>
<evidence type="ECO:0000259" key="2">
    <source>
        <dbReference type="Pfam" id="PF05605"/>
    </source>
</evidence>
<dbReference type="AlphaFoldDB" id="A0AAV9CRV3"/>
<dbReference type="InterPro" id="IPR008598">
    <property type="entry name" value="Di19_Zn-bd"/>
</dbReference>
<dbReference type="PANTHER" id="PTHR31875">
    <property type="entry name" value="PROTEIN DEHYDRATION-INDUCED 19"/>
    <property type="match status" value="1"/>
</dbReference>
<evidence type="ECO:0000256" key="1">
    <source>
        <dbReference type="ARBA" id="ARBA00007109"/>
    </source>
</evidence>
<protein>
    <submittedName>
        <fullName evidence="4">Uncharacterized protein</fullName>
    </submittedName>
</protein>
<sequence>MEADSWTSGRFSSSSSSRRYQASLQSRFDLYLGLDEIDGSGDEDSRTEYACPFCSEDFDIVGLCCHVDEDHPVEAKNGVCPVCTARVGLDLVGHIVVQHGSFFKLQRRRRFRKGSMGSQSALSLLKKELREGRLSIDGSSYLTPPSNSAPDPLLSSFIYNFPASEAPKDVQSTPLDDTIPADKSSDEKVVESVEPCLSDKDQKEKAQRCAFVRGLVMSTIFEDNL</sequence>
<accession>A0AAV9CRV3</accession>
<comment type="caution">
    <text evidence="4">The sequence shown here is derived from an EMBL/GenBank/DDBJ whole genome shotgun (WGS) entry which is preliminary data.</text>
</comment>
<reference evidence="4" key="1">
    <citation type="journal article" date="2023" name="Nat. Commun.">
        <title>Diploid and tetraploid genomes of Acorus and the evolution of monocots.</title>
        <authorList>
            <person name="Ma L."/>
            <person name="Liu K.W."/>
            <person name="Li Z."/>
            <person name="Hsiao Y.Y."/>
            <person name="Qi Y."/>
            <person name="Fu T."/>
            <person name="Tang G.D."/>
            <person name="Zhang D."/>
            <person name="Sun W.H."/>
            <person name="Liu D.K."/>
            <person name="Li Y."/>
            <person name="Chen G.Z."/>
            <person name="Liu X.D."/>
            <person name="Liao X.Y."/>
            <person name="Jiang Y.T."/>
            <person name="Yu X."/>
            <person name="Hao Y."/>
            <person name="Huang J."/>
            <person name="Zhao X.W."/>
            <person name="Ke S."/>
            <person name="Chen Y.Y."/>
            <person name="Wu W.L."/>
            <person name="Hsu J.L."/>
            <person name="Lin Y.F."/>
            <person name="Huang M.D."/>
            <person name="Li C.Y."/>
            <person name="Huang L."/>
            <person name="Wang Z.W."/>
            <person name="Zhao X."/>
            <person name="Zhong W.Y."/>
            <person name="Peng D.H."/>
            <person name="Ahmad S."/>
            <person name="Lan S."/>
            <person name="Zhang J.S."/>
            <person name="Tsai W.C."/>
            <person name="Van de Peer Y."/>
            <person name="Liu Z.J."/>
        </authorList>
    </citation>
    <scope>NUCLEOTIDE SEQUENCE</scope>
    <source>
        <strain evidence="4">CP</strain>
    </source>
</reference>